<evidence type="ECO:0000256" key="1">
    <source>
        <dbReference type="ARBA" id="ARBA00006845"/>
    </source>
</evidence>
<evidence type="ECO:0000259" key="2">
    <source>
        <dbReference type="Pfam" id="PF01337"/>
    </source>
</evidence>
<comment type="similarity">
    <text evidence="1">Belongs to the barstar family.</text>
</comment>
<sequence length="178" mass="20758">MAAFTENEVDKTLDWEILLYGGISMYRNRKYLNDDLQWLRLRGYRVYRIDCKAWTSEAMMLESFGEVLSFPAYYGRNFNALRDCLWDVEVPNDSGLAIILDSYDLYARNAGLALKNLETRAAETVLDILAECSRYFLLRGRRFITLVQSDDPLMAFEGLAGVSTHWNRREWLNKDRGL</sequence>
<feature type="domain" description="Barstar (barnase inhibitor)" evidence="2">
    <location>
        <begin position="45"/>
        <end position="146"/>
    </location>
</feature>
<dbReference type="EMBL" id="JACCCV010000001">
    <property type="protein sequence ID" value="NYF51246.1"/>
    <property type="molecule type" value="Genomic_DNA"/>
</dbReference>
<name>A0A7Y9NKU7_9BACT</name>
<dbReference type="Pfam" id="PF01337">
    <property type="entry name" value="Barstar"/>
    <property type="match status" value="1"/>
</dbReference>
<protein>
    <submittedName>
        <fullName evidence="3">RNAse (Barnase) inhibitor barstar</fullName>
    </submittedName>
</protein>
<dbReference type="InterPro" id="IPR035905">
    <property type="entry name" value="Barstar-like_sf"/>
</dbReference>
<evidence type="ECO:0000313" key="4">
    <source>
        <dbReference type="Proteomes" id="UP000534186"/>
    </source>
</evidence>
<accession>A0A7Y9NKU7</accession>
<dbReference type="InterPro" id="IPR000468">
    <property type="entry name" value="Barstar"/>
</dbReference>
<organism evidence="3 4">
    <name type="scientific">Tunturiibacter lichenicola</name>
    <dbReference type="NCBI Taxonomy" id="2051959"/>
    <lineage>
        <taxon>Bacteria</taxon>
        <taxon>Pseudomonadati</taxon>
        <taxon>Acidobacteriota</taxon>
        <taxon>Terriglobia</taxon>
        <taxon>Terriglobales</taxon>
        <taxon>Acidobacteriaceae</taxon>
        <taxon>Tunturiibacter</taxon>
    </lineage>
</organism>
<dbReference type="SUPFAM" id="SSF52038">
    <property type="entry name" value="Barstar-related"/>
    <property type="match status" value="1"/>
</dbReference>
<dbReference type="Gene3D" id="3.30.370.10">
    <property type="entry name" value="Barstar-like"/>
    <property type="match status" value="1"/>
</dbReference>
<evidence type="ECO:0000313" key="3">
    <source>
        <dbReference type="EMBL" id="NYF51246.1"/>
    </source>
</evidence>
<dbReference type="Proteomes" id="UP000534186">
    <property type="component" value="Unassembled WGS sequence"/>
</dbReference>
<reference evidence="3 4" key="1">
    <citation type="submission" date="2020-07" db="EMBL/GenBank/DDBJ databases">
        <title>Genomic Encyclopedia of Type Strains, Phase IV (KMG-V): Genome sequencing to study the core and pangenomes of soil and plant-associated prokaryotes.</title>
        <authorList>
            <person name="Whitman W."/>
        </authorList>
    </citation>
    <scope>NUCLEOTIDE SEQUENCE [LARGE SCALE GENOMIC DNA]</scope>
    <source>
        <strain evidence="3 4">M8UP30</strain>
    </source>
</reference>
<dbReference type="AlphaFoldDB" id="A0A7Y9NKU7"/>
<gene>
    <name evidence="3" type="ORF">HDF12_001611</name>
</gene>
<comment type="caution">
    <text evidence="3">The sequence shown here is derived from an EMBL/GenBank/DDBJ whole genome shotgun (WGS) entry which is preliminary data.</text>
</comment>
<proteinExistence type="inferred from homology"/>